<evidence type="ECO:0000259" key="1">
    <source>
        <dbReference type="Pfam" id="PF13403"/>
    </source>
</evidence>
<dbReference type="Proteomes" id="UP000664073">
    <property type="component" value="Unassembled WGS sequence"/>
</dbReference>
<organism evidence="2 3">
    <name type="scientific">Acetobacter garciniae</name>
    <dbReference type="NCBI Taxonomy" id="2817435"/>
    <lineage>
        <taxon>Bacteria</taxon>
        <taxon>Pseudomonadati</taxon>
        <taxon>Pseudomonadota</taxon>
        <taxon>Alphaproteobacteria</taxon>
        <taxon>Acetobacterales</taxon>
        <taxon>Acetobacteraceae</taxon>
        <taxon>Acetobacter</taxon>
    </lineage>
</organism>
<feature type="domain" description="Hedgehog/Intein (Hint)" evidence="1">
    <location>
        <begin position="218"/>
        <end position="357"/>
    </location>
</feature>
<comment type="caution">
    <text evidence="2">The sequence shown here is derived from an EMBL/GenBank/DDBJ whole genome shotgun (WGS) entry which is preliminary data.</text>
</comment>
<dbReference type="SUPFAM" id="SSF51294">
    <property type="entry name" value="Hedgehog/intein (Hint) domain"/>
    <property type="match status" value="1"/>
</dbReference>
<dbReference type="InterPro" id="IPR036844">
    <property type="entry name" value="Hint_dom_sf"/>
</dbReference>
<proteinExistence type="predicted"/>
<dbReference type="EMBL" id="JAFVMH010000003">
    <property type="protein sequence ID" value="MBO1325186.1"/>
    <property type="molecule type" value="Genomic_DNA"/>
</dbReference>
<keyword evidence="3" id="KW-1185">Reference proteome</keyword>
<reference evidence="2" key="1">
    <citation type="submission" date="2021-03" db="EMBL/GenBank/DDBJ databases">
        <title>The complete genome sequence of Acetobacter sp. TBRC 12339.</title>
        <authorList>
            <person name="Charoenyingcharoen P."/>
            <person name="Yukphan P."/>
        </authorList>
    </citation>
    <scope>NUCLEOTIDE SEQUENCE</scope>
    <source>
        <strain evidence="2">TBRC 12339</strain>
    </source>
</reference>
<dbReference type="InterPro" id="IPR028992">
    <property type="entry name" value="Hedgehog/Intein_dom"/>
</dbReference>
<gene>
    <name evidence="2" type="ORF">J2D77_08490</name>
</gene>
<dbReference type="RefSeq" id="WP_207845844.1">
    <property type="nucleotide sequence ID" value="NZ_JAFVMH010000003.1"/>
</dbReference>
<dbReference type="AlphaFoldDB" id="A0A939HPY0"/>
<evidence type="ECO:0000313" key="2">
    <source>
        <dbReference type="EMBL" id="MBO1325186.1"/>
    </source>
</evidence>
<evidence type="ECO:0000313" key="3">
    <source>
        <dbReference type="Proteomes" id="UP000664073"/>
    </source>
</evidence>
<sequence length="563" mass="59304">MAINLLFNQTIDYSVSDLLNLAVGGNILITKDAGTPAGDPVVVNLSDLADAQALSKIVVENGATAVVGGGLASLKALSGVIVDGGTLELSSNIANIDALNSISIGPDGGTIKVDSSLLGLGVLSFPVNFVDQNGNTTTTAPSNFTVDFPDSTITYGHYDPLTNQTTIGLDLNLIGLINVSLGPSLVISGNPFGLDPTGLTFTTWTSTSNPDGSGGILICYLTGSMIHTPSGDVAVEDLRIGDRLVAYVDGAEDIRPVTWVGTARATVRPHLPDDEAGYPVRILRDAIADGVPYKDMLITPEHCLFLNGTFVPVRMLVNGRSIFYDRSLTSYTYYHVETQAHSVIRADGVLSESYLDTGNRKAFRQTGAVVSIGGRVRNWSQDAAAPLNVSREHVEPLFRKLQARAGVLGYAAQTAPPALNAHSDLHLVTDRGQSIHPTRMVHGHALFMLPSGVGSVRLVSRTAKPSRIIGPFVDDRRNLGVLVGEVTLHKANTTCPIDSHLTTADLPGWAESETAPFRWTTGNATLPLGDGLAQAGAMLSIQLMAGGPYIVEADAPLAEARSA</sequence>
<accession>A0A939HPY0</accession>
<dbReference type="Pfam" id="PF13403">
    <property type="entry name" value="Hint_2"/>
    <property type="match status" value="1"/>
</dbReference>
<dbReference type="Gene3D" id="2.170.16.10">
    <property type="entry name" value="Hedgehog/Intein (Hint) domain"/>
    <property type="match status" value="1"/>
</dbReference>
<name>A0A939HPY0_9PROT</name>
<protein>
    <submittedName>
        <fullName evidence="2">Hint domain-containing protein</fullName>
    </submittedName>
</protein>